<dbReference type="EMBL" id="OX465077">
    <property type="protein sequence ID" value="CAI9269918.1"/>
    <property type="molecule type" value="Genomic_DNA"/>
</dbReference>
<feature type="binding site" evidence="6">
    <location>
        <position position="530"/>
    </location>
    <ligand>
        <name>Ca(2+)</name>
        <dbReference type="ChEBI" id="CHEBI:29108"/>
        <label>1</label>
    </ligand>
</feature>
<feature type="binding site" evidence="6">
    <location>
        <position position="528"/>
    </location>
    <ligand>
        <name>Ca(2+)</name>
        <dbReference type="ChEBI" id="CHEBI:29108"/>
        <label>1</label>
    </ligand>
</feature>
<keyword evidence="9" id="KW-1185">Reference proteome</keyword>
<dbReference type="SMART" id="SM00335">
    <property type="entry name" value="ANX"/>
    <property type="match status" value="3"/>
</dbReference>
<protein>
    <recommendedName>
        <fullName evidence="7">Annexin</fullName>
    </recommendedName>
</protein>
<dbReference type="Pfam" id="PF00191">
    <property type="entry name" value="Annexin"/>
    <property type="match status" value="4"/>
</dbReference>
<evidence type="ECO:0000256" key="2">
    <source>
        <dbReference type="ARBA" id="ARBA00022737"/>
    </source>
</evidence>
<reference evidence="8" key="1">
    <citation type="submission" date="2023-04" db="EMBL/GenBank/DDBJ databases">
        <authorList>
            <person name="Vijverberg K."/>
            <person name="Xiong W."/>
            <person name="Schranz E."/>
        </authorList>
    </citation>
    <scope>NUCLEOTIDE SEQUENCE</scope>
</reference>
<dbReference type="InterPro" id="IPR001464">
    <property type="entry name" value="Annexin"/>
</dbReference>
<dbReference type="InterPro" id="IPR018502">
    <property type="entry name" value="Annexin_repeat"/>
</dbReference>
<evidence type="ECO:0000256" key="4">
    <source>
        <dbReference type="ARBA" id="ARBA00023216"/>
    </source>
</evidence>
<comment type="similarity">
    <text evidence="7">Belongs to the annexin family.</text>
</comment>
<dbReference type="PANTHER" id="PTHR10502:SF193">
    <property type="entry name" value="ANNEXIN D8"/>
    <property type="match status" value="1"/>
</dbReference>
<evidence type="ECO:0000256" key="5">
    <source>
        <dbReference type="ARBA" id="ARBA00023302"/>
    </source>
</evidence>
<keyword evidence="4 7" id="KW-0041">Annexin</keyword>
<dbReference type="FunFam" id="1.10.220.10:FF:000008">
    <property type="entry name" value="Annexin"/>
    <property type="match status" value="1"/>
</dbReference>
<dbReference type="PANTHER" id="PTHR10502">
    <property type="entry name" value="ANNEXIN"/>
    <property type="match status" value="1"/>
</dbReference>
<feature type="binding site" evidence="6">
    <location>
        <position position="570"/>
    </location>
    <ligand>
        <name>Ca(2+)</name>
        <dbReference type="ChEBI" id="CHEBI:29108"/>
        <label>1</label>
    </ligand>
</feature>
<evidence type="ECO:0000313" key="9">
    <source>
        <dbReference type="Proteomes" id="UP001177003"/>
    </source>
</evidence>
<sequence length="587" mass="66952">MSYDQNPSLIVGAVFKNSPAYEENIIHYDGTHINKSIKEKSVSVKGNNINVVDLDAVTPTTTSLKCPIEILTTTKSTAYSRFNIPINLNEKSFCSIMPADLKLRDIILPKNMRLYTIDGSNDGEVEVKFPEDVIVPSTGDHIHSIVSCIYSSFQNNLDDLSYFQDKTILVPTNDEVNVINDYMLELMKDEGKTYLRSDSLCEIETEDSFEESVYSLDVLNAFKASRIPNHKLILKKKTTSEEPKAKNVEWALLSTSFPYKSIGIPQDPNTKKAMATIVTVEDAYPGVDAELLKKACHGWGTDEKAVISILAHRNAPQRKLIREAYKDMYGEDLVKRLEHELSGDLERAVYRWNLDPADRNAVLANVALRKEHRDHRVFIELSCTLSPEELFDVKRAYQCRYKRSLEEDIASHTSDDLRKLLVGLVSIHRYQGDEVSLKLANSESSILRNAIEEKKFNHEEILRIITTRSKPQLMATLNHYKDEHGCNMTKHLKDDRANEYTETLRTTIRCMSDPIKYFEKVIRNAVKKSGTNEDALTRVIVTRAEKDLKVIMDQYHKRNSVPLDQVIAKETSGHYKRFLLALLGKDE</sequence>
<accession>A0AA35VJ67</accession>
<dbReference type="PROSITE" id="PS51897">
    <property type="entry name" value="ANNEXIN_2"/>
    <property type="match status" value="4"/>
</dbReference>
<dbReference type="GO" id="GO:0009409">
    <property type="term" value="P:response to cold"/>
    <property type="evidence" value="ECO:0007669"/>
    <property type="project" value="TreeGrafter"/>
</dbReference>
<dbReference type="SUPFAM" id="SSF47874">
    <property type="entry name" value="Annexin"/>
    <property type="match status" value="1"/>
</dbReference>
<dbReference type="GO" id="GO:0001786">
    <property type="term" value="F:phosphatidylserine binding"/>
    <property type="evidence" value="ECO:0007669"/>
    <property type="project" value="TreeGrafter"/>
</dbReference>
<dbReference type="FunFam" id="1.10.220.10:FF:000009">
    <property type="entry name" value="Annexin"/>
    <property type="match status" value="1"/>
</dbReference>
<dbReference type="GO" id="GO:0005544">
    <property type="term" value="F:calcium-dependent phospholipid binding"/>
    <property type="evidence" value="ECO:0007669"/>
    <property type="project" value="UniProtKB-KW"/>
</dbReference>
<keyword evidence="1 6" id="KW-0479">Metal-binding</keyword>
<proteinExistence type="inferred from homology"/>
<feature type="binding site" evidence="6">
    <location>
        <position position="568"/>
    </location>
    <ligand>
        <name>Ca(2+)</name>
        <dbReference type="ChEBI" id="CHEBI:29108"/>
        <label>1</label>
    </ligand>
</feature>
<dbReference type="GO" id="GO:0005509">
    <property type="term" value="F:calcium ion binding"/>
    <property type="evidence" value="ECO:0007669"/>
    <property type="project" value="InterPro"/>
</dbReference>
<dbReference type="InterPro" id="IPR037104">
    <property type="entry name" value="Annexin_sf"/>
</dbReference>
<organism evidence="8 9">
    <name type="scientific">Lactuca saligna</name>
    <name type="common">Willowleaf lettuce</name>
    <dbReference type="NCBI Taxonomy" id="75948"/>
    <lineage>
        <taxon>Eukaryota</taxon>
        <taxon>Viridiplantae</taxon>
        <taxon>Streptophyta</taxon>
        <taxon>Embryophyta</taxon>
        <taxon>Tracheophyta</taxon>
        <taxon>Spermatophyta</taxon>
        <taxon>Magnoliopsida</taxon>
        <taxon>eudicotyledons</taxon>
        <taxon>Gunneridae</taxon>
        <taxon>Pentapetalae</taxon>
        <taxon>asterids</taxon>
        <taxon>campanulids</taxon>
        <taxon>Asterales</taxon>
        <taxon>Asteraceae</taxon>
        <taxon>Cichorioideae</taxon>
        <taxon>Cichorieae</taxon>
        <taxon>Lactucinae</taxon>
        <taxon>Lactuca</taxon>
    </lineage>
</organism>
<comment type="domain">
    <text evidence="7">A pair of annexin repeats may form one binding site for calcium and phospholipid.</text>
</comment>
<dbReference type="GO" id="GO:0005886">
    <property type="term" value="C:plasma membrane"/>
    <property type="evidence" value="ECO:0007669"/>
    <property type="project" value="TreeGrafter"/>
</dbReference>
<dbReference type="FunFam" id="1.10.220.10:FF:000001">
    <property type="entry name" value="Annexin"/>
    <property type="match status" value="1"/>
</dbReference>
<feature type="binding site" evidence="6">
    <location>
        <position position="340"/>
    </location>
    <ligand>
        <name>Ca(2+)</name>
        <dbReference type="ChEBI" id="CHEBI:29108"/>
        <label>1</label>
    </ligand>
</feature>
<dbReference type="AlphaFoldDB" id="A0AA35VJ67"/>
<feature type="binding site" evidence="6">
    <location>
        <position position="298"/>
    </location>
    <ligand>
        <name>Ca(2+)</name>
        <dbReference type="ChEBI" id="CHEBI:29108"/>
        <label>3</label>
    </ligand>
</feature>
<evidence type="ECO:0000256" key="3">
    <source>
        <dbReference type="ARBA" id="ARBA00022837"/>
    </source>
</evidence>
<dbReference type="PROSITE" id="PS00223">
    <property type="entry name" value="ANNEXIN_1"/>
    <property type="match status" value="1"/>
</dbReference>
<dbReference type="Gene3D" id="1.10.220.10">
    <property type="entry name" value="Annexin"/>
    <property type="match status" value="4"/>
</dbReference>
<keyword evidence="2 7" id="KW-0677">Repeat</keyword>
<dbReference type="GO" id="GO:0009414">
    <property type="term" value="P:response to water deprivation"/>
    <property type="evidence" value="ECO:0007669"/>
    <property type="project" value="TreeGrafter"/>
</dbReference>
<feature type="binding site" evidence="6">
    <location>
        <position position="571"/>
    </location>
    <ligand>
        <name>Ca(2+)</name>
        <dbReference type="ChEBI" id="CHEBI:29108"/>
        <label>1</label>
    </ligand>
</feature>
<dbReference type="GO" id="GO:0009651">
    <property type="term" value="P:response to salt stress"/>
    <property type="evidence" value="ECO:0007669"/>
    <property type="project" value="TreeGrafter"/>
</dbReference>
<evidence type="ECO:0000256" key="7">
    <source>
        <dbReference type="RuleBase" id="RU003540"/>
    </source>
</evidence>
<dbReference type="PRINTS" id="PR00196">
    <property type="entry name" value="ANNEXIN"/>
</dbReference>
<evidence type="ECO:0000313" key="8">
    <source>
        <dbReference type="EMBL" id="CAI9269918.1"/>
    </source>
</evidence>
<feature type="binding site" evidence="6">
    <location>
        <position position="300"/>
    </location>
    <ligand>
        <name>Ca(2+)</name>
        <dbReference type="ChEBI" id="CHEBI:29108"/>
        <label>1</label>
    </ligand>
</feature>
<name>A0AA35VJ67_LACSI</name>
<dbReference type="FunFam" id="1.10.220.10:FF:000006">
    <property type="entry name" value="Annexin"/>
    <property type="match status" value="1"/>
</dbReference>
<dbReference type="InterPro" id="IPR009118">
    <property type="entry name" value="AnnexinD_plant"/>
</dbReference>
<dbReference type="Proteomes" id="UP001177003">
    <property type="component" value="Chromosome 1"/>
</dbReference>
<evidence type="ECO:0000256" key="1">
    <source>
        <dbReference type="ARBA" id="ARBA00022723"/>
    </source>
</evidence>
<dbReference type="GO" id="GO:0009408">
    <property type="term" value="P:response to heat"/>
    <property type="evidence" value="ECO:0007669"/>
    <property type="project" value="TreeGrafter"/>
</dbReference>
<keyword evidence="5 7" id="KW-0111">Calcium/phospholipid-binding</keyword>
<gene>
    <name evidence="8" type="ORF">LSALG_LOCUS10264</name>
</gene>
<dbReference type="InterPro" id="IPR018252">
    <property type="entry name" value="Annexin_repeat_CS"/>
</dbReference>
<keyword evidence="3 6" id="KW-0106">Calcium</keyword>
<dbReference type="PRINTS" id="PR01814">
    <property type="entry name" value="ANNEXINPLANT"/>
</dbReference>
<dbReference type="GO" id="GO:0005737">
    <property type="term" value="C:cytoplasm"/>
    <property type="evidence" value="ECO:0007669"/>
    <property type="project" value="TreeGrafter"/>
</dbReference>
<evidence type="ECO:0000256" key="6">
    <source>
        <dbReference type="PIRSR" id="PIRSR609118-1"/>
    </source>
</evidence>